<dbReference type="PROSITE" id="PS50054">
    <property type="entry name" value="TYR_PHOSPHATASE_DUAL"/>
    <property type="match status" value="4"/>
</dbReference>
<feature type="domain" description="Tyrosine specific protein phosphatases" evidence="8">
    <location>
        <begin position="225"/>
        <end position="277"/>
    </location>
</feature>
<dbReference type="Proteomes" id="UP000518266">
    <property type="component" value="Unassembled WGS sequence"/>
</dbReference>
<feature type="domain" description="Tyrosine specific protein phosphatases" evidence="8">
    <location>
        <begin position="804"/>
        <end position="856"/>
    </location>
</feature>
<reference evidence="9 10" key="1">
    <citation type="submission" date="2020-03" db="EMBL/GenBank/DDBJ databases">
        <title>Dissostichus mawsoni Genome sequencing and assembly.</title>
        <authorList>
            <person name="Park H."/>
        </authorList>
    </citation>
    <scope>NUCLEOTIDE SEQUENCE [LARGE SCALE GENOMIC DNA]</scope>
    <source>
        <strain evidence="9">DM0001</strain>
        <tissue evidence="9">Muscle</tissue>
    </source>
</reference>
<dbReference type="InterPro" id="IPR000387">
    <property type="entry name" value="Tyr_Pase_dom"/>
</dbReference>
<dbReference type="SUPFAM" id="SSF52799">
    <property type="entry name" value="(Phosphotyrosine protein) phosphatases II"/>
    <property type="match status" value="5"/>
</dbReference>
<dbReference type="GO" id="GO:0004722">
    <property type="term" value="F:protein serine/threonine phosphatase activity"/>
    <property type="evidence" value="ECO:0007669"/>
    <property type="project" value="UniProtKB-EC"/>
</dbReference>
<dbReference type="PROSITE" id="PS50056">
    <property type="entry name" value="TYR_PHOSPHATASE_2"/>
    <property type="match status" value="3"/>
</dbReference>
<dbReference type="Gene3D" id="3.90.190.10">
    <property type="entry name" value="Protein tyrosine phosphatase superfamily"/>
    <property type="match status" value="5"/>
</dbReference>
<comment type="catalytic activity">
    <reaction evidence="4">
        <text>O-phospho-L-seryl-[protein] + H2O = L-seryl-[protein] + phosphate</text>
        <dbReference type="Rhea" id="RHEA:20629"/>
        <dbReference type="Rhea" id="RHEA-COMP:9863"/>
        <dbReference type="Rhea" id="RHEA-COMP:11604"/>
        <dbReference type="ChEBI" id="CHEBI:15377"/>
        <dbReference type="ChEBI" id="CHEBI:29999"/>
        <dbReference type="ChEBI" id="CHEBI:43474"/>
        <dbReference type="ChEBI" id="CHEBI:83421"/>
        <dbReference type="EC" id="3.1.3.16"/>
    </reaction>
</comment>
<dbReference type="Pfam" id="PF00782">
    <property type="entry name" value="DSPc"/>
    <property type="match status" value="4"/>
</dbReference>
<feature type="compositionally biased region" description="Polar residues" evidence="6">
    <location>
        <begin position="1"/>
        <end position="14"/>
    </location>
</feature>
<keyword evidence="3" id="KW-0904">Protein phosphatase</keyword>
<evidence type="ECO:0000256" key="3">
    <source>
        <dbReference type="ARBA" id="ARBA00022912"/>
    </source>
</evidence>
<name>A0A7J5YVQ6_DISMA</name>
<dbReference type="PANTHER" id="PTHR45682:SF2">
    <property type="entry name" value="DUAL SPECIFICITY PROTEIN PHOSPHATASE"/>
    <property type="match status" value="1"/>
</dbReference>
<dbReference type="GO" id="GO:0043409">
    <property type="term" value="P:negative regulation of MAPK cascade"/>
    <property type="evidence" value="ECO:0007669"/>
    <property type="project" value="TreeGrafter"/>
</dbReference>
<feature type="domain" description="Tyrosine-protein phosphatase" evidence="7">
    <location>
        <begin position="47"/>
        <end position="298"/>
    </location>
</feature>
<dbReference type="InterPro" id="IPR020405">
    <property type="entry name" value="Atypical_DUSP_subfamA"/>
</dbReference>
<evidence type="ECO:0000256" key="4">
    <source>
        <dbReference type="ARBA" id="ARBA00047761"/>
    </source>
</evidence>
<evidence type="ECO:0000259" key="7">
    <source>
        <dbReference type="PROSITE" id="PS50054"/>
    </source>
</evidence>
<evidence type="ECO:0000256" key="2">
    <source>
        <dbReference type="ARBA" id="ARBA00022801"/>
    </source>
</evidence>
<dbReference type="AlphaFoldDB" id="A0A7J5YVQ6"/>
<dbReference type="PROSITE" id="PS00383">
    <property type="entry name" value="TYR_PHOSPHATASE_1"/>
    <property type="match status" value="3"/>
</dbReference>
<dbReference type="GO" id="GO:0033549">
    <property type="term" value="F:MAP kinase phosphatase activity"/>
    <property type="evidence" value="ECO:0007669"/>
    <property type="project" value="TreeGrafter"/>
</dbReference>
<evidence type="ECO:0000256" key="5">
    <source>
        <dbReference type="ARBA" id="ARBA00048336"/>
    </source>
</evidence>
<dbReference type="PANTHER" id="PTHR45682">
    <property type="entry name" value="AGAP008228-PA"/>
    <property type="match status" value="1"/>
</dbReference>
<dbReference type="InterPro" id="IPR000340">
    <property type="entry name" value="Dual-sp_phosphatase_cat-dom"/>
</dbReference>
<evidence type="ECO:0008006" key="11">
    <source>
        <dbReference type="Google" id="ProtNLM"/>
    </source>
</evidence>
<evidence type="ECO:0000259" key="8">
    <source>
        <dbReference type="PROSITE" id="PS50056"/>
    </source>
</evidence>
<comment type="similarity">
    <text evidence="1">Belongs to the protein-tyrosine phosphatase family. Non-receptor class dual specificity subfamily.</text>
</comment>
<feature type="domain" description="Tyrosine-protein phosphatase" evidence="7">
    <location>
        <begin position="734"/>
        <end position="889"/>
    </location>
</feature>
<evidence type="ECO:0000313" key="9">
    <source>
        <dbReference type="EMBL" id="KAF3853684.1"/>
    </source>
</evidence>
<accession>A0A7J5YVQ6</accession>
<keyword evidence="2" id="KW-0378">Hydrolase</keyword>
<evidence type="ECO:0000256" key="6">
    <source>
        <dbReference type="SAM" id="MobiDB-lite"/>
    </source>
</evidence>
<dbReference type="SMART" id="SM00195">
    <property type="entry name" value="DSPc"/>
    <property type="match status" value="4"/>
</dbReference>
<protein>
    <recommendedName>
        <fullName evidence="11">Protein-serine/threonine phosphatase</fullName>
    </recommendedName>
</protein>
<feature type="region of interest" description="Disordered" evidence="6">
    <location>
        <begin position="1"/>
        <end position="29"/>
    </location>
</feature>
<keyword evidence="10" id="KW-1185">Reference proteome</keyword>
<dbReference type="OrthoDB" id="10252009at2759"/>
<dbReference type="InterPro" id="IPR020422">
    <property type="entry name" value="TYR_PHOSPHATASE_DUAL_dom"/>
</dbReference>
<sequence>MEQQNQQPDITQDHPTCFSHGKGPSLRMDTISRLMSPSTLSSRGGERRSYSLRASRLVPSSRSVANDRYSLWKLGITHVLNAAHGKMHCQGSHDFYGSSVEYYGVPADDSPSFDLSHYFFPSVEYIQSALDTAGGKYHVASCQSVLSQASLQLGFCPLCSWRVSRSASLVLAYLMIHQNYTLLEAINKRGSIGNQSFYGNDFVYCGIPADDSTHFDLDVYFNPAADFINKALKTHDGKVLVHCIMGMSRSSTLVLAYLMIYRQLPLKRALQKLIQKRAIYPNRNFLALLLDLDLQLTRKEKTCQILGFSCPEGADDRYETPPVTELQRLMWTKTGTSSHLDKVQPRIYIGDMYAAKDKRKLLAHHITHVLNAADGKFNVNTGHSFYRDTKITYHGVVAFDMPYFDLSPFFYPAANFIKNALNSPTGKVFVHCAMGLSRSSTLVLAYLIIHENMTLVDAIKAVSANRHISPNNGFLEQLRELDKKLHYQGPARSSMKYADMSPEEESEYQTPPTCDLLSLLLKNRRPTGAVNEVWPNLYIGDAATAQHKTRLVDLGITHVVNAADGPQHIDTGPCFYKDTNIQYHGVEAPDCKDFDLSPFFTETADFIHGALSQRGISRSATLALAYLLIRERLSLVEAVEAVRRHRNILPNVGFLNQLRHLDSSLALQRKTTKSDKSCVKGSHSEEMASHKSKTGIKINATKAAQESSPVDEYVTPGGYELEKILNRGSVAYTHVNEVWPNVYIGDEQTAKDKCNLKRLGITHILNAAEGTWNNVDTGAGYYGDMDMVYYGVVAEDVTTFNLSQYFFSAARFIEETLSNPQNKLLVHCVMGRSRSATLFLAYLMICENMTVVEAIEHPGAGMMFTLMFIRGMAASVLEGACMATLWGGRAYICCCWWCDSGADLERAEM</sequence>
<comment type="catalytic activity">
    <reaction evidence="5">
        <text>O-phospho-L-threonyl-[protein] + H2O = L-threonyl-[protein] + phosphate</text>
        <dbReference type="Rhea" id="RHEA:47004"/>
        <dbReference type="Rhea" id="RHEA-COMP:11060"/>
        <dbReference type="Rhea" id="RHEA-COMP:11605"/>
        <dbReference type="ChEBI" id="CHEBI:15377"/>
        <dbReference type="ChEBI" id="CHEBI:30013"/>
        <dbReference type="ChEBI" id="CHEBI:43474"/>
        <dbReference type="ChEBI" id="CHEBI:61977"/>
        <dbReference type="EC" id="3.1.3.16"/>
    </reaction>
</comment>
<evidence type="ECO:0000256" key="1">
    <source>
        <dbReference type="ARBA" id="ARBA00008601"/>
    </source>
</evidence>
<feature type="domain" description="Tyrosine-protein phosphatase" evidence="7">
    <location>
        <begin position="339"/>
        <end position="487"/>
    </location>
</feature>
<dbReference type="PRINTS" id="PR01908">
    <property type="entry name" value="ADSPHPHTASE"/>
</dbReference>
<dbReference type="GO" id="GO:0008138">
    <property type="term" value="F:protein tyrosine/serine/threonine phosphatase activity"/>
    <property type="evidence" value="ECO:0007669"/>
    <property type="project" value="InterPro"/>
</dbReference>
<feature type="domain" description="Tyrosine specific protein phosphatases" evidence="8">
    <location>
        <begin position="414"/>
        <end position="466"/>
    </location>
</feature>
<comment type="caution">
    <text evidence="9">The sequence shown here is derived from an EMBL/GenBank/DDBJ whole genome shotgun (WGS) entry which is preliminary data.</text>
</comment>
<evidence type="ECO:0000313" key="10">
    <source>
        <dbReference type="Proteomes" id="UP000518266"/>
    </source>
</evidence>
<dbReference type="GO" id="GO:0005737">
    <property type="term" value="C:cytoplasm"/>
    <property type="evidence" value="ECO:0007669"/>
    <property type="project" value="TreeGrafter"/>
</dbReference>
<organism evidence="9 10">
    <name type="scientific">Dissostichus mawsoni</name>
    <name type="common">Antarctic cod</name>
    <dbReference type="NCBI Taxonomy" id="36200"/>
    <lineage>
        <taxon>Eukaryota</taxon>
        <taxon>Metazoa</taxon>
        <taxon>Chordata</taxon>
        <taxon>Craniata</taxon>
        <taxon>Vertebrata</taxon>
        <taxon>Euteleostomi</taxon>
        <taxon>Actinopterygii</taxon>
        <taxon>Neopterygii</taxon>
        <taxon>Teleostei</taxon>
        <taxon>Neoteleostei</taxon>
        <taxon>Acanthomorphata</taxon>
        <taxon>Eupercaria</taxon>
        <taxon>Perciformes</taxon>
        <taxon>Notothenioidei</taxon>
        <taxon>Nototheniidae</taxon>
        <taxon>Dissostichus</taxon>
    </lineage>
</organism>
<dbReference type="EMBL" id="JAAKFY010000008">
    <property type="protein sequence ID" value="KAF3853684.1"/>
    <property type="molecule type" value="Genomic_DNA"/>
</dbReference>
<dbReference type="InterPro" id="IPR016130">
    <property type="entry name" value="Tyr_Pase_AS"/>
</dbReference>
<dbReference type="InterPro" id="IPR029021">
    <property type="entry name" value="Prot-tyrosine_phosphatase-like"/>
</dbReference>
<feature type="domain" description="Tyrosine-protein phosphatase" evidence="7">
    <location>
        <begin position="528"/>
        <end position="667"/>
    </location>
</feature>
<dbReference type="PRINTS" id="PR01909">
    <property type="entry name" value="ADSPHPHTASEA"/>
</dbReference>
<proteinExistence type="inferred from homology"/>
<gene>
    <name evidence="9" type="ORF">F7725_014372</name>
</gene>